<proteinExistence type="predicted"/>
<name>A0A2C9CI74_KUEST</name>
<reference evidence="3" key="1">
    <citation type="submission" date="2017-10" db="EMBL/GenBank/DDBJ databases">
        <authorList>
            <person name="Frank J."/>
        </authorList>
    </citation>
    <scope>NUCLEOTIDE SEQUENCE [LARGE SCALE GENOMIC DNA]</scope>
</reference>
<evidence type="ECO:0000256" key="1">
    <source>
        <dbReference type="SAM" id="MobiDB-lite"/>
    </source>
</evidence>
<protein>
    <submittedName>
        <fullName evidence="2">Uncharacterized protein</fullName>
    </submittedName>
</protein>
<evidence type="ECO:0000313" key="3">
    <source>
        <dbReference type="Proteomes" id="UP000221734"/>
    </source>
</evidence>
<keyword evidence="3" id="KW-1185">Reference proteome</keyword>
<dbReference type="RefSeq" id="WP_157820621.1">
    <property type="nucleotide sequence ID" value="NZ_LT934425.1"/>
</dbReference>
<gene>
    <name evidence="2" type="ORF">KSMBR1_2776</name>
</gene>
<dbReference type="OrthoDB" id="285275at2"/>
<accession>A0A2C9CI74</accession>
<feature type="region of interest" description="Disordered" evidence="1">
    <location>
        <begin position="39"/>
        <end position="72"/>
    </location>
</feature>
<dbReference type="KEGG" id="kst:KSMBR1_2776"/>
<evidence type="ECO:0000313" key="2">
    <source>
        <dbReference type="EMBL" id="SOH05263.1"/>
    </source>
</evidence>
<sequence>MVHYTCDMCGKPLLAGEDIRYVVKIEVYATCDAMDTEDDLDEELWEMEDDDDDDDDENDRVDGEELGDDREEEEYKTFRFDLCHKCHKKYLQDPLFLKSWNRTRFSEN</sequence>
<dbReference type="Proteomes" id="UP000221734">
    <property type="component" value="Chromosome Kuenenia_stuttgartiensis_MBR1"/>
</dbReference>
<dbReference type="AlphaFoldDB" id="A0A2C9CI74"/>
<organism evidence="2 3">
    <name type="scientific">Kuenenia stuttgartiensis</name>
    <dbReference type="NCBI Taxonomy" id="174633"/>
    <lineage>
        <taxon>Bacteria</taxon>
        <taxon>Pseudomonadati</taxon>
        <taxon>Planctomycetota</taxon>
        <taxon>Candidatus Brocadiia</taxon>
        <taxon>Candidatus Brocadiales</taxon>
        <taxon>Candidatus Brocadiaceae</taxon>
        <taxon>Candidatus Kuenenia</taxon>
    </lineage>
</organism>
<dbReference type="EMBL" id="LT934425">
    <property type="protein sequence ID" value="SOH05263.1"/>
    <property type="molecule type" value="Genomic_DNA"/>
</dbReference>